<dbReference type="Proteomes" id="UP000051487">
    <property type="component" value="Unassembled WGS sequence"/>
</dbReference>
<protein>
    <submittedName>
        <fullName evidence="1">Uncharacterized protein</fullName>
    </submittedName>
</protein>
<dbReference type="EMBL" id="BCLY01000012">
    <property type="protein sequence ID" value="GAQ09888.1"/>
    <property type="molecule type" value="Genomic_DNA"/>
</dbReference>
<comment type="caution">
    <text evidence="1">The sequence shown here is derived from an EMBL/GenBank/DDBJ whole genome shotgun (WGS) entry which is preliminary data.</text>
</comment>
<proteinExistence type="predicted"/>
<gene>
    <name evidence="1" type="ORF">ALT_7209</name>
</gene>
<organism evidence="1 2">
    <name type="scientific">Aspergillus lentulus</name>
    <dbReference type="NCBI Taxonomy" id="293939"/>
    <lineage>
        <taxon>Eukaryota</taxon>
        <taxon>Fungi</taxon>
        <taxon>Dikarya</taxon>
        <taxon>Ascomycota</taxon>
        <taxon>Pezizomycotina</taxon>
        <taxon>Eurotiomycetes</taxon>
        <taxon>Eurotiomycetidae</taxon>
        <taxon>Eurotiales</taxon>
        <taxon>Aspergillaceae</taxon>
        <taxon>Aspergillus</taxon>
        <taxon>Aspergillus subgen. Fumigati</taxon>
    </lineage>
</organism>
<dbReference type="AlphaFoldDB" id="A0AAN4PNI0"/>
<name>A0AAN4PNI0_ASPLE</name>
<sequence length="155" mass="16272">MQPPRLDAARPGGIDDSRPAEESINLNLIEFIDAAVLDRVVFGPAGKLQPGRHRGRMRIDNRDLDIGPLGCGLLFLQGLLYPGANNGGRGNFEELTACPSNIKALAVNYSIGKTLSEASLGSEWQLAGLILADSSVPNVTGGDVSASPSASGRYN</sequence>
<reference evidence="1 2" key="1">
    <citation type="submission" date="2015-11" db="EMBL/GenBank/DDBJ databases">
        <title>Aspergillus lentulus strain IFM 54703T.</title>
        <authorList>
            <person name="Kusuya Y."/>
            <person name="Sakai K."/>
            <person name="Kamei K."/>
            <person name="Takahashi H."/>
            <person name="Yaguchi T."/>
        </authorList>
    </citation>
    <scope>NUCLEOTIDE SEQUENCE [LARGE SCALE GENOMIC DNA]</scope>
    <source>
        <strain evidence="1 2">IFM 54703</strain>
    </source>
</reference>
<evidence type="ECO:0000313" key="2">
    <source>
        <dbReference type="Proteomes" id="UP000051487"/>
    </source>
</evidence>
<evidence type="ECO:0000313" key="1">
    <source>
        <dbReference type="EMBL" id="GAQ09888.1"/>
    </source>
</evidence>
<accession>A0AAN4PNI0</accession>